<feature type="domain" description="DUF6250" evidence="2">
    <location>
        <begin position="124"/>
        <end position="269"/>
    </location>
</feature>
<protein>
    <recommendedName>
        <fullName evidence="2">DUF6250 domain-containing protein</fullName>
    </recommendedName>
</protein>
<dbReference type="RefSeq" id="WP_099259320.1">
    <property type="nucleotide sequence ID" value="NZ_NIZW01000002.1"/>
</dbReference>
<dbReference type="OrthoDB" id="262615at2"/>
<dbReference type="InterPro" id="IPR011050">
    <property type="entry name" value="Pectin_lyase_fold/virulence"/>
</dbReference>
<accession>A0A2G1WC62</accession>
<dbReference type="Proteomes" id="UP000225740">
    <property type="component" value="Unassembled WGS sequence"/>
</dbReference>
<feature type="region of interest" description="Disordered" evidence="1">
    <location>
        <begin position="201"/>
        <end position="234"/>
    </location>
</feature>
<dbReference type="EMBL" id="NIZW01000002">
    <property type="protein sequence ID" value="PHQ36420.1"/>
    <property type="molecule type" value="Genomic_DNA"/>
</dbReference>
<evidence type="ECO:0000256" key="1">
    <source>
        <dbReference type="SAM" id="MobiDB-lite"/>
    </source>
</evidence>
<evidence type="ECO:0000313" key="4">
    <source>
        <dbReference type="Proteomes" id="UP000225740"/>
    </source>
</evidence>
<dbReference type="AlphaFoldDB" id="A0A2G1WC62"/>
<evidence type="ECO:0000313" key="3">
    <source>
        <dbReference type="EMBL" id="PHQ36420.1"/>
    </source>
</evidence>
<gene>
    <name evidence="3" type="ORF">CEE69_03225</name>
</gene>
<dbReference type="GeneID" id="90607276"/>
<sequence length="785" mass="86813">MNDMYCLLPFPNPKLGSIVISMQRSLFASRLFVVLAVLLGGGHFAVAGAESASQVESSGSVQTDESSPVVLGYGVGNFRDGKLLAKDNFETLDDWVVQIEDRKGFPEASVQAKDGTLDCLVPGRGCTVWYRNKLPTRIAITYDVVCPTHDPAIRGVEPRDLNQFWMATDPADPEKGLFDESRYSGKFTDYDKMHGYYASSGGRKNTTTRMRRYPRSKNGKPVPHVALNEQDNHPGYLIKPNRKMTVQLVAYDDVVQYILDGRLVYQFRQGDSVGLEDRDSEGKIVQRMTQLGPEGGVAYREGFFGFRMVGTHHVYSNFRVHELLPIEPDETSASRPVIRVHSIEGLRRAAKESGQQIVMTPGEYFIADRKGLRFSGSDNDVELTGVKLNVPIEVASGRDLFRLTGNDITIRGGFIEDTYPDGSTEVTDFGSYNQGRKYGKMNEMEITGDNNRVIGMKMIIRGSYPYGYGNMFGIGGGSVLRLRKHCGIQITGNDAVIDGCQIKMEAFGHAIFVQGGNRTTVRNTIVEGTVRRSNDCYAETDDGDLANRFNYKLQWPEDVRGLPIPRDHMINCTEDGIRAYKGAGEMVVDNCVVKKARGGIKLYMAKNATVTNCEVLDCVVQGYSLPRRGVIRNCCGNAAYGPLLYVHSDSHSGQQIDLEVLPAPHSLGDHPLAAIKGKGHDIRLWQRSPAEETLRPIIIGYALRFDFLSVDFPDVPKGHETLFETHAPKTYRASDITLTNDTQHPVVLAELSSGNHVSSLGSVTDLGIDNELESITHTDNVKDTP</sequence>
<dbReference type="InterPro" id="IPR046217">
    <property type="entry name" value="DUF6250"/>
</dbReference>
<organism evidence="3 4">
    <name type="scientific">Rhodopirellula bahusiensis</name>
    <dbReference type="NCBI Taxonomy" id="2014065"/>
    <lineage>
        <taxon>Bacteria</taxon>
        <taxon>Pseudomonadati</taxon>
        <taxon>Planctomycetota</taxon>
        <taxon>Planctomycetia</taxon>
        <taxon>Pirellulales</taxon>
        <taxon>Pirellulaceae</taxon>
        <taxon>Rhodopirellula</taxon>
    </lineage>
</organism>
<dbReference type="InterPro" id="IPR012334">
    <property type="entry name" value="Pectin_lyas_fold"/>
</dbReference>
<name>A0A2G1WC62_9BACT</name>
<keyword evidence="4" id="KW-1185">Reference proteome</keyword>
<evidence type="ECO:0000259" key="2">
    <source>
        <dbReference type="Pfam" id="PF19763"/>
    </source>
</evidence>
<dbReference type="Gene3D" id="2.60.120.200">
    <property type="match status" value="1"/>
</dbReference>
<feature type="compositionally biased region" description="Basic residues" evidence="1">
    <location>
        <begin position="209"/>
        <end position="218"/>
    </location>
</feature>
<dbReference type="Gene3D" id="2.160.20.10">
    <property type="entry name" value="Single-stranded right-handed beta-helix, Pectin lyase-like"/>
    <property type="match status" value="1"/>
</dbReference>
<reference evidence="3 4" key="1">
    <citation type="submission" date="2017-06" db="EMBL/GenBank/DDBJ databases">
        <title>Description of Rhodopirellula bahusiensis sp. nov.</title>
        <authorList>
            <person name="Kizina J."/>
            <person name="Harder J."/>
        </authorList>
    </citation>
    <scope>NUCLEOTIDE SEQUENCE [LARGE SCALE GENOMIC DNA]</scope>
    <source>
        <strain evidence="3 4">SWK21</strain>
    </source>
</reference>
<dbReference type="SUPFAM" id="SSF51126">
    <property type="entry name" value="Pectin lyase-like"/>
    <property type="match status" value="1"/>
</dbReference>
<dbReference type="Pfam" id="PF19763">
    <property type="entry name" value="DUF6250"/>
    <property type="match status" value="1"/>
</dbReference>
<comment type="caution">
    <text evidence="3">The sequence shown here is derived from an EMBL/GenBank/DDBJ whole genome shotgun (WGS) entry which is preliminary data.</text>
</comment>
<proteinExistence type="predicted"/>